<name>A0A9X5I114_9CYAN</name>
<dbReference type="EC" id="3.5.1.44" evidence="5"/>
<evidence type="ECO:0000256" key="7">
    <source>
        <dbReference type="PROSITE-ProRule" id="PRU00169"/>
    </source>
</evidence>
<dbReference type="GO" id="GO:0005737">
    <property type="term" value="C:cytoplasm"/>
    <property type="evidence" value="ECO:0007669"/>
    <property type="project" value="UniProtKB-SubCell"/>
</dbReference>
<feature type="active site" evidence="5 6">
    <location>
        <position position="205"/>
    </location>
</feature>
<evidence type="ECO:0000256" key="3">
    <source>
        <dbReference type="ARBA" id="ARBA00022801"/>
    </source>
</evidence>
<dbReference type="Gene3D" id="3.40.50.180">
    <property type="entry name" value="Methylesterase CheB, C-terminal domain"/>
    <property type="match status" value="1"/>
</dbReference>
<evidence type="ECO:0000313" key="11">
    <source>
        <dbReference type="Proteomes" id="UP000031532"/>
    </source>
</evidence>
<dbReference type="CDD" id="cd16432">
    <property type="entry name" value="CheB_Rec"/>
    <property type="match status" value="1"/>
</dbReference>
<comment type="similarity">
    <text evidence="5">Belongs to the CheB family.</text>
</comment>
<accession>A0A9X5I114</accession>
<dbReference type="PANTHER" id="PTHR42872">
    <property type="entry name" value="PROTEIN-GLUTAMATE METHYLESTERASE/PROTEIN-GLUTAMINE GLUTAMINASE"/>
    <property type="match status" value="1"/>
</dbReference>
<dbReference type="GO" id="GO:0006935">
    <property type="term" value="P:chemotaxis"/>
    <property type="evidence" value="ECO:0007669"/>
    <property type="project" value="UniProtKB-UniRule"/>
</dbReference>
<evidence type="ECO:0000259" key="9">
    <source>
        <dbReference type="PROSITE" id="PS50122"/>
    </source>
</evidence>
<dbReference type="SUPFAM" id="SSF52172">
    <property type="entry name" value="CheY-like"/>
    <property type="match status" value="1"/>
</dbReference>
<keyword evidence="10" id="KW-0489">Methyltransferase</keyword>
<comment type="PTM">
    <text evidence="5">Phosphorylated by CheA. Phosphorylation of the N-terminal regulatory domain activates the methylesterase activity.</text>
</comment>
<evidence type="ECO:0000256" key="2">
    <source>
        <dbReference type="ARBA" id="ARBA00022500"/>
    </source>
</evidence>
<dbReference type="PROSITE" id="PS50122">
    <property type="entry name" value="CHEB"/>
    <property type="match status" value="1"/>
</dbReference>
<evidence type="ECO:0000256" key="5">
    <source>
        <dbReference type="HAMAP-Rule" id="MF_00099"/>
    </source>
</evidence>
<keyword evidence="10" id="KW-0808">Transferase</keyword>
<dbReference type="PANTHER" id="PTHR42872:SF6">
    <property type="entry name" value="PROTEIN-GLUTAMATE METHYLESTERASE_PROTEIN-GLUTAMINE GLUTAMINASE"/>
    <property type="match status" value="1"/>
</dbReference>
<proteinExistence type="inferred from homology"/>
<dbReference type="GO" id="GO:0000156">
    <property type="term" value="F:phosphorelay response regulator activity"/>
    <property type="evidence" value="ECO:0007669"/>
    <property type="project" value="InterPro"/>
</dbReference>
<dbReference type="SUPFAM" id="SSF52738">
    <property type="entry name" value="Methylesterase CheB, C-terminal domain"/>
    <property type="match status" value="1"/>
</dbReference>
<sequence>MPKFPVKVLLVEDSPVVLAILKKLLATTSEIEVVGTASNGQEALEKIPELQPNVICTDLHMRKMDGLEFTKQVMAKHPLPILVISSSVQESDTNTIFQLLQAGAIDVFPKPAMGTPSEYDRIKQELITKIKVLSGVSVFTKPLKQPVLSTAAQPLVQGRISGSHSGLSSIRMVAVGASTGGPQALQKLFSHLPSHFPAPVICTQHISEGFLHGLVSWLATECQVKVKIAQDGEIPSPGTIYFAPEKCHLEFSSLGKFTLNRATGVVDGHCPSVTVMFKSAAQFYGKGIIGVLLTGMGRDGATGMQAIAQAGGMTIAQDEATSIVFGMPKEAIALGAVQHILPIQSIAPFVLSRVFVR</sequence>
<feature type="active site" evidence="5 6">
    <location>
        <position position="178"/>
    </location>
</feature>
<feature type="active site" evidence="5 6">
    <location>
        <position position="299"/>
    </location>
</feature>
<comment type="catalytic activity">
    <reaction evidence="4 5">
        <text>[protein]-L-glutamate 5-O-methyl ester + H2O = L-glutamyl-[protein] + methanol + H(+)</text>
        <dbReference type="Rhea" id="RHEA:23236"/>
        <dbReference type="Rhea" id="RHEA-COMP:10208"/>
        <dbReference type="Rhea" id="RHEA-COMP:10311"/>
        <dbReference type="ChEBI" id="CHEBI:15377"/>
        <dbReference type="ChEBI" id="CHEBI:15378"/>
        <dbReference type="ChEBI" id="CHEBI:17790"/>
        <dbReference type="ChEBI" id="CHEBI:29973"/>
        <dbReference type="ChEBI" id="CHEBI:82795"/>
        <dbReference type="EC" id="3.1.1.61"/>
    </reaction>
</comment>
<comment type="function">
    <text evidence="5">Involved in chemotaxis. Part of a chemotaxis signal transduction system that modulates chemotaxis in response to various stimuli. Catalyzes the demethylation of specific methylglutamate residues introduced into the chemoreceptors (methyl-accepting chemotaxis proteins or MCP) by CheR. Also mediates the irreversible deamidation of specific glutamine residues to glutamic acid.</text>
</comment>
<feature type="domain" description="Response regulatory" evidence="8">
    <location>
        <begin position="7"/>
        <end position="125"/>
    </location>
</feature>
<evidence type="ECO:0000259" key="8">
    <source>
        <dbReference type="PROSITE" id="PS50110"/>
    </source>
</evidence>
<dbReference type="Pfam" id="PF00072">
    <property type="entry name" value="Response_reg"/>
    <property type="match status" value="1"/>
</dbReference>
<evidence type="ECO:0000313" key="10">
    <source>
        <dbReference type="EMBL" id="NHC33088.1"/>
    </source>
</evidence>
<dbReference type="AlphaFoldDB" id="A0A9X5I114"/>
<comment type="domain">
    <text evidence="5">Contains a C-terminal catalytic domain, and an N-terminal region which modulates catalytic activity.</text>
</comment>
<dbReference type="GO" id="GO:0008168">
    <property type="term" value="F:methyltransferase activity"/>
    <property type="evidence" value="ECO:0007669"/>
    <property type="project" value="UniProtKB-KW"/>
</dbReference>
<comment type="caution">
    <text evidence="10">The sequence shown here is derived from an EMBL/GenBank/DDBJ whole genome shotgun (WGS) entry which is preliminary data.</text>
</comment>
<evidence type="ECO:0000256" key="1">
    <source>
        <dbReference type="ARBA" id="ARBA00022490"/>
    </source>
</evidence>
<dbReference type="InterPro" id="IPR008248">
    <property type="entry name" value="CheB-like"/>
</dbReference>
<dbReference type="CDD" id="cd17541">
    <property type="entry name" value="REC_CheB-like"/>
    <property type="match status" value="1"/>
</dbReference>
<dbReference type="Proteomes" id="UP000031532">
    <property type="component" value="Unassembled WGS sequence"/>
</dbReference>
<reference evidence="10 11" key="1">
    <citation type="journal article" date="2015" name="Genome Announc.">
        <title>Draft Genome Sequence of the Terrestrial Cyanobacterium Scytonema millei VB511283, Isolated from Eastern India.</title>
        <authorList>
            <person name="Sen D."/>
            <person name="Chandrababunaidu M.M."/>
            <person name="Singh D."/>
            <person name="Sanghi N."/>
            <person name="Ghorai A."/>
            <person name="Mishra G.P."/>
            <person name="Madduluri M."/>
            <person name="Adhikary S.P."/>
            <person name="Tripathy S."/>
        </authorList>
    </citation>
    <scope>NUCLEOTIDE SEQUENCE [LARGE SCALE GENOMIC DNA]</scope>
    <source>
        <strain evidence="10 11">VB511283</strain>
    </source>
</reference>
<dbReference type="PROSITE" id="PS50110">
    <property type="entry name" value="RESPONSE_REGULATORY"/>
    <property type="match status" value="1"/>
</dbReference>
<feature type="modified residue" description="4-aspartylphosphate" evidence="5 7">
    <location>
        <position position="58"/>
    </location>
</feature>
<evidence type="ECO:0000256" key="6">
    <source>
        <dbReference type="PROSITE-ProRule" id="PRU00050"/>
    </source>
</evidence>
<dbReference type="GO" id="GO:0050568">
    <property type="term" value="F:protein-glutamine glutaminase activity"/>
    <property type="evidence" value="ECO:0007669"/>
    <property type="project" value="UniProtKB-UniRule"/>
</dbReference>
<dbReference type="HAMAP" id="MF_00099">
    <property type="entry name" value="CheB_chemtxs"/>
    <property type="match status" value="1"/>
</dbReference>
<dbReference type="InterPro" id="IPR011006">
    <property type="entry name" value="CheY-like_superfamily"/>
</dbReference>
<keyword evidence="2 5" id="KW-0145">Chemotaxis</keyword>
<dbReference type="SMART" id="SM00448">
    <property type="entry name" value="REC"/>
    <property type="match status" value="1"/>
</dbReference>
<evidence type="ECO:0000256" key="4">
    <source>
        <dbReference type="ARBA" id="ARBA00048267"/>
    </source>
</evidence>
<comment type="catalytic activity">
    <reaction evidence="5">
        <text>L-glutaminyl-[protein] + H2O = L-glutamyl-[protein] + NH4(+)</text>
        <dbReference type="Rhea" id="RHEA:16441"/>
        <dbReference type="Rhea" id="RHEA-COMP:10207"/>
        <dbReference type="Rhea" id="RHEA-COMP:10208"/>
        <dbReference type="ChEBI" id="CHEBI:15377"/>
        <dbReference type="ChEBI" id="CHEBI:28938"/>
        <dbReference type="ChEBI" id="CHEBI:29973"/>
        <dbReference type="ChEBI" id="CHEBI:30011"/>
        <dbReference type="EC" id="3.5.1.44"/>
    </reaction>
</comment>
<dbReference type="NCBIfam" id="NF001965">
    <property type="entry name" value="PRK00742.1"/>
    <property type="match status" value="1"/>
</dbReference>
<feature type="domain" description="CheB-type methylesterase" evidence="9">
    <location>
        <begin position="166"/>
        <end position="357"/>
    </location>
</feature>
<dbReference type="EMBL" id="JTJC03000001">
    <property type="protein sequence ID" value="NHC33088.1"/>
    <property type="molecule type" value="Genomic_DNA"/>
</dbReference>
<dbReference type="GO" id="GO:0008984">
    <property type="term" value="F:protein-glutamate methylesterase activity"/>
    <property type="evidence" value="ECO:0007669"/>
    <property type="project" value="UniProtKB-UniRule"/>
</dbReference>
<organism evidence="10 11">
    <name type="scientific">Scytonema millei VB511283</name>
    <dbReference type="NCBI Taxonomy" id="1245923"/>
    <lineage>
        <taxon>Bacteria</taxon>
        <taxon>Bacillati</taxon>
        <taxon>Cyanobacteriota</taxon>
        <taxon>Cyanophyceae</taxon>
        <taxon>Nostocales</taxon>
        <taxon>Scytonemataceae</taxon>
        <taxon>Scytonema</taxon>
    </lineage>
</organism>
<dbReference type="InterPro" id="IPR000673">
    <property type="entry name" value="Sig_transdc_resp-reg_Me-estase"/>
</dbReference>
<keyword evidence="3 5" id="KW-0378">Hydrolase</keyword>
<dbReference type="RefSeq" id="WP_039714761.1">
    <property type="nucleotide sequence ID" value="NZ_JTJC03000001.1"/>
</dbReference>
<gene>
    <name evidence="5 10" type="primary">cheB</name>
    <name evidence="10" type="ORF">QH73_0000150</name>
</gene>
<keyword evidence="1 5" id="KW-0963">Cytoplasm</keyword>
<dbReference type="GO" id="GO:0032259">
    <property type="term" value="P:methylation"/>
    <property type="evidence" value="ECO:0007669"/>
    <property type="project" value="UniProtKB-KW"/>
</dbReference>
<comment type="subcellular location">
    <subcellularLocation>
        <location evidence="5">Cytoplasm</location>
    </subcellularLocation>
</comment>
<dbReference type="PIRSF" id="PIRSF000876">
    <property type="entry name" value="RR_chemtxs_CheB"/>
    <property type="match status" value="1"/>
</dbReference>
<keyword evidence="11" id="KW-1185">Reference proteome</keyword>
<dbReference type="NCBIfam" id="NF009206">
    <property type="entry name" value="PRK12555.1"/>
    <property type="match status" value="1"/>
</dbReference>
<dbReference type="InterPro" id="IPR035909">
    <property type="entry name" value="CheB_C"/>
</dbReference>
<dbReference type="Pfam" id="PF01339">
    <property type="entry name" value="CheB_methylest"/>
    <property type="match status" value="1"/>
</dbReference>
<dbReference type="EC" id="3.1.1.61" evidence="5"/>
<dbReference type="Gene3D" id="3.40.50.2300">
    <property type="match status" value="1"/>
</dbReference>
<keyword evidence="5 7" id="KW-0597">Phosphoprotein</keyword>
<dbReference type="InterPro" id="IPR001789">
    <property type="entry name" value="Sig_transdc_resp-reg_receiver"/>
</dbReference>
<dbReference type="OrthoDB" id="9793421at2"/>
<protein>
    <recommendedName>
        <fullName evidence="5">Protein-glutamate methylesterase/protein-glutamine glutaminase</fullName>
        <ecNumber evidence="5">3.1.1.61</ecNumber>
        <ecNumber evidence="5">3.5.1.44</ecNumber>
    </recommendedName>
</protein>